<evidence type="ECO:0000313" key="4">
    <source>
        <dbReference type="Proteomes" id="UP000298416"/>
    </source>
</evidence>
<gene>
    <name evidence="3" type="ORF">SASPL_158009</name>
</gene>
<dbReference type="SUPFAM" id="SSF46785">
    <property type="entry name" value="Winged helix' DNA-binding domain"/>
    <property type="match status" value="1"/>
</dbReference>
<name>A0A8X8VTZ0_SALSN</name>
<organism evidence="3">
    <name type="scientific">Salvia splendens</name>
    <name type="common">Scarlet sage</name>
    <dbReference type="NCBI Taxonomy" id="180675"/>
    <lineage>
        <taxon>Eukaryota</taxon>
        <taxon>Viridiplantae</taxon>
        <taxon>Streptophyta</taxon>
        <taxon>Embryophyta</taxon>
        <taxon>Tracheophyta</taxon>
        <taxon>Spermatophyta</taxon>
        <taxon>Magnoliopsida</taxon>
        <taxon>eudicotyledons</taxon>
        <taxon>Gunneridae</taxon>
        <taxon>Pentapetalae</taxon>
        <taxon>asterids</taxon>
        <taxon>lamiids</taxon>
        <taxon>Lamiales</taxon>
        <taxon>Lamiaceae</taxon>
        <taxon>Nepetoideae</taxon>
        <taxon>Mentheae</taxon>
        <taxon>Salviinae</taxon>
        <taxon>Salvia</taxon>
        <taxon>Salvia subgen. Calosphace</taxon>
        <taxon>core Calosphace</taxon>
    </lineage>
</organism>
<dbReference type="Proteomes" id="UP000298416">
    <property type="component" value="Unassembled WGS sequence"/>
</dbReference>
<protein>
    <recommendedName>
        <fullName evidence="2">CDT1 Geminin-binding domain-containing protein</fullName>
    </recommendedName>
</protein>
<sequence>MGKTIEETFAQDMAGKCSGISPSETQNKEGIAEIRPVEEDFSSPTPVKRKEQPRIQSKDELAQLPEKYAILLEFFGRLMSSLRLLNLRKKRPTFQNVRRQIEILAGRKFLPSHLAQIKYILPEAVQIDKILVHDEKTKCMKVEMNIWLLSDVVKHRNEDESVYVALSTIFSSRLRDFSAKHPEVCDIPEAELPDPFNEKRSTIKEYSTSQNLPTLCETEMLNSSHLPPFFQPLFYQKTAIADMETTDIPSPVKSASEVNEVFESVRSSSASYTSANMTETTPMKPLVGNDGLTAVTPAQSTPLRPISSLICDDQNKMTSSHKQSTAKLVHKIIMNSLEFDDHSEVETQMENLEKLAPDWFFKKMAPSGDLMYNVRKVSDLKSVFAPDIVFLTLFAVANEIEGMISFGLL</sequence>
<dbReference type="GO" id="GO:0003677">
    <property type="term" value="F:DNA binding"/>
    <property type="evidence" value="ECO:0007669"/>
    <property type="project" value="InterPro"/>
</dbReference>
<dbReference type="InterPro" id="IPR036390">
    <property type="entry name" value="WH_DNA-bd_sf"/>
</dbReference>
<dbReference type="InterPro" id="IPR045173">
    <property type="entry name" value="Cdt1"/>
</dbReference>
<dbReference type="PANTHER" id="PTHR28637:SF13">
    <property type="entry name" value="EXPRESSED PROTEIN"/>
    <property type="match status" value="1"/>
</dbReference>
<comment type="caution">
    <text evidence="3">The sequence shown here is derived from an EMBL/GenBank/DDBJ whole genome shotgun (WGS) entry which is preliminary data.</text>
</comment>
<dbReference type="SMART" id="SM01075">
    <property type="entry name" value="CDT1"/>
    <property type="match status" value="1"/>
</dbReference>
<feature type="domain" description="CDT1 Geminin-binding" evidence="2">
    <location>
        <begin position="64"/>
        <end position="194"/>
    </location>
</feature>
<reference evidence="3" key="2">
    <citation type="submission" date="2020-08" db="EMBL/GenBank/DDBJ databases">
        <title>Plant Genome Project.</title>
        <authorList>
            <person name="Zhang R.-G."/>
        </authorList>
    </citation>
    <scope>NUCLEOTIDE SEQUENCE</scope>
    <source>
        <strain evidence="3">Huo1</strain>
        <tissue evidence="3">Leaf</tissue>
    </source>
</reference>
<dbReference type="InterPro" id="IPR038090">
    <property type="entry name" value="Cdt1_C_WH_dom_sf"/>
</dbReference>
<dbReference type="GO" id="GO:0005634">
    <property type="term" value="C:nucleus"/>
    <property type="evidence" value="ECO:0007669"/>
    <property type="project" value="TreeGrafter"/>
</dbReference>
<dbReference type="PANTHER" id="PTHR28637">
    <property type="entry name" value="DNA REPLICATION FACTOR CDT1"/>
    <property type="match status" value="1"/>
</dbReference>
<dbReference type="CDD" id="cd08674">
    <property type="entry name" value="Cdt1_m"/>
    <property type="match status" value="1"/>
</dbReference>
<feature type="compositionally biased region" description="Basic and acidic residues" evidence="1">
    <location>
        <begin position="26"/>
        <end position="38"/>
    </location>
</feature>
<feature type="region of interest" description="Disordered" evidence="1">
    <location>
        <begin position="1"/>
        <end position="56"/>
    </location>
</feature>
<dbReference type="Pfam" id="PF08839">
    <property type="entry name" value="CDT1"/>
    <property type="match status" value="1"/>
</dbReference>
<dbReference type="EMBL" id="PNBA02001131">
    <property type="protein sequence ID" value="KAG6382325.1"/>
    <property type="molecule type" value="Genomic_DNA"/>
</dbReference>
<dbReference type="AlphaFoldDB" id="A0A8X8VTZ0"/>
<dbReference type="InterPro" id="IPR014939">
    <property type="entry name" value="CDT1_Gemini-bd-like"/>
</dbReference>
<dbReference type="GO" id="GO:0071163">
    <property type="term" value="P:DNA replication preinitiation complex assembly"/>
    <property type="evidence" value="ECO:0007669"/>
    <property type="project" value="InterPro"/>
</dbReference>
<dbReference type="Gene3D" id="1.10.10.1420">
    <property type="entry name" value="DNA replication factor Cdt1, C-terminal WH domain"/>
    <property type="match status" value="1"/>
</dbReference>
<accession>A0A8X8VTZ0</accession>
<keyword evidence="4" id="KW-1185">Reference proteome</keyword>
<dbReference type="GO" id="GO:0000278">
    <property type="term" value="P:mitotic cell cycle"/>
    <property type="evidence" value="ECO:0007669"/>
    <property type="project" value="TreeGrafter"/>
</dbReference>
<dbReference type="GO" id="GO:0070182">
    <property type="term" value="F:DNA polymerase binding"/>
    <property type="evidence" value="ECO:0007669"/>
    <property type="project" value="TreeGrafter"/>
</dbReference>
<evidence type="ECO:0000313" key="3">
    <source>
        <dbReference type="EMBL" id="KAG6382325.1"/>
    </source>
</evidence>
<evidence type="ECO:0000259" key="2">
    <source>
        <dbReference type="SMART" id="SM01075"/>
    </source>
</evidence>
<dbReference type="GO" id="GO:0030174">
    <property type="term" value="P:regulation of DNA-templated DNA replication initiation"/>
    <property type="evidence" value="ECO:0007669"/>
    <property type="project" value="InterPro"/>
</dbReference>
<proteinExistence type="predicted"/>
<evidence type="ECO:0000256" key="1">
    <source>
        <dbReference type="SAM" id="MobiDB-lite"/>
    </source>
</evidence>
<reference evidence="3" key="1">
    <citation type="submission" date="2018-01" db="EMBL/GenBank/DDBJ databases">
        <authorList>
            <person name="Mao J.F."/>
        </authorList>
    </citation>
    <scope>NUCLEOTIDE SEQUENCE</scope>
    <source>
        <strain evidence="3">Huo1</strain>
        <tissue evidence="3">Leaf</tissue>
    </source>
</reference>
<dbReference type="GO" id="GO:0000076">
    <property type="term" value="P:DNA replication checkpoint signaling"/>
    <property type="evidence" value="ECO:0007669"/>
    <property type="project" value="TreeGrafter"/>
</dbReference>